<keyword evidence="6 10" id="KW-0732">Signal</keyword>
<comment type="pathway">
    <text evidence="3 10">Protein modification; protein glycosylation.</text>
</comment>
<proteinExistence type="inferred from homology"/>
<keyword evidence="8 10" id="KW-1133">Transmembrane helix</keyword>
<sequence>MKLFSSLSLVTLTAINCLASSVLAFTPPAVFENLVLSRKLDLSGSYVRETVALSIKNTGPKSESVYYFAFEPEHFANIAVFEARLKTSDGSRIIHAVPAEETNDKENVNYYTLTFTEPIEPKEEASIQIGIAYINSIFPSPEFGEQSDPQLLAYENSRFTVSAYPSVRQNLKILTIGLGPQDINYEDAQESFSGNYTLEPTVNEGVLVYGPFDNVPPYTSNSFIVQYEYPRAVVKTVQLQRDIWISHWGSTASFVETYQFHHFGTKLKEGFSRLGYMQRATSYNLNVASYKGIEIHLPEKAREPFYTDLVGNVSTSSFSQQEDHTSLVLRPRYPLFGGWNYNFTIGWSVDLAEYVKTLGPDKYLLRVPLLEGPGEMSYDEVIVNLILPEGATDIDVAALQPFLPETTYITKSYLDFSGRPTVQLVYKNLIDSYKRTSIFVTYTYTTQAAYKKPLAVSGVFAALFTAILFLSKVDIKISSYNPKKTK</sequence>
<dbReference type="EMBL" id="CABVLU010000002">
    <property type="protein sequence ID" value="VVT49039.1"/>
    <property type="molecule type" value="Genomic_DNA"/>
</dbReference>
<evidence type="ECO:0000256" key="7">
    <source>
        <dbReference type="ARBA" id="ARBA00022824"/>
    </source>
</evidence>
<evidence type="ECO:0000313" key="12">
    <source>
        <dbReference type="Proteomes" id="UP000398389"/>
    </source>
</evidence>
<gene>
    <name evidence="11" type="ORF">SAPINGB_P002074</name>
</gene>
<comment type="subcellular location">
    <subcellularLocation>
        <location evidence="2 10">Endoplasmic reticulum membrane</location>
        <topology evidence="2 10">Single-pass type I membrane protein</topology>
    </subcellularLocation>
</comment>
<protein>
    <recommendedName>
        <fullName evidence="10">Dolichyl-diphosphooligosaccharide--protein glycosyltransferase subunit 1</fullName>
    </recommendedName>
</protein>
<dbReference type="Proteomes" id="UP000398389">
    <property type="component" value="Unassembled WGS sequence"/>
</dbReference>
<dbReference type="PANTHER" id="PTHR21049:SF0">
    <property type="entry name" value="DOLICHYL-DIPHOSPHOOLIGOSACCHARIDE--PROTEIN GLYCOSYLTRANSFERASE SUBUNIT 1"/>
    <property type="match status" value="1"/>
</dbReference>
<dbReference type="GO" id="GO:0008250">
    <property type="term" value="C:oligosaccharyltransferase complex"/>
    <property type="evidence" value="ECO:0007669"/>
    <property type="project" value="UniProtKB-UniRule"/>
</dbReference>
<evidence type="ECO:0000256" key="4">
    <source>
        <dbReference type="ARBA" id="ARBA00008905"/>
    </source>
</evidence>
<organism evidence="11 12">
    <name type="scientific">Magnusiomyces paraingens</name>
    <dbReference type="NCBI Taxonomy" id="2606893"/>
    <lineage>
        <taxon>Eukaryota</taxon>
        <taxon>Fungi</taxon>
        <taxon>Dikarya</taxon>
        <taxon>Ascomycota</taxon>
        <taxon>Saccharomycotina</taxon>
        <taxon>Dipodascomycetes</taxon>
        <taxon>Dipodascales</taxon>
        <taxon>Dipodascaceae</taxon>
        <taxon>Magnusiomyces</taxon>
    </lineage>
</organism>
<dbReference type="Pfam" id="PF04597">
    <property type="entry name" value="Ribophorin_I"/>
    <property type="match status" value="1"/>
</dbReference>
<dbReference type="GO" id="GO:0018279">
    <property type="term" value="P:protein N-linked glycosylation via asparagine"/>
    <property type="evidence" value="ECO:0007669"/>
    <property type="project" value="TreeGrafter"/>
</dbReference>
<name>A0A5E8BCL5_9ASCO</name>
<accession>A0A5E8BCL5</accession>
<evidence type="ECO:0000256" key="8">
    <source>
        <dbReference type="ARBA" id="ARBA00022989"/>
    </source>
</evidence>
<feature type="transmembrane region" description="Helical" evidence="10">
    <location>
        <begin position="454"/>
        <end position="473"/>
    </location>
</feature>
<comment type="function">
    <text evidence="1 10">Subunit of the oligosaccharyl transferase (OST) complex that catalyzes the initial transfer of a defined glycan (Glc(3)Man(9)GlcNAc(2) in eukaryotes) from the lipid carrier dolichol-pyrophosphate to an asparagine residue within an Asn-X-Ser/Thr consensus motif in nascent polypeptide chains, the first step in protein N-glycosylation. N-glycosylation occurs cotranslationally and the complex associates with the Sec61 complex at the channel-forming translocon complex that mediates protein translocation across the endoplasmic reticulum (ER). All subunits are required for a maximal enzyme activity.</text>
</comment>
<dbReference type="UniPathway" id="UPA00378"/>
<dbReference type="OrthoDB" id="310030at2759"/>
<feature type="signal peptide" evidence="10">
    <location>
        <begin position="1"/>
        <end position="24"/>
    </location>
</feature>
<evidence type="ECO:0000256" key="1">
    <source>
        <dbReference type="ARBA" id="ARBA00002791"/>
    </source>
</evidence>
<evidence type="ECO:0000256" key="5">
    <source>
        <dbReference type="ARBA" id="ARBA00022692"/>
    </source>
</evidence>
<evidence type="ECO:0000256" key="9">
    <source>
        <dbReference type="ARBA" id="ARBA00023136"/>
    </source>
</evidence>
<evidence type="ECO:0000256" key="2">
    <source>
        <dbReference type="ARBA" id="ARBA00004115"/>
    </source>
</evidence>
<dbReference type="GeneID" id="43580894"/>
<comment type="subunit">
    <text evidence="10">Component of the oligosaccharyltransferase (OST) complex.</text>
</comment>
<dbReference type="PANTHER" id="PTHR21049">
    <property type="entry name" value="RIBOPHORIN I"/>
    <property type="match status" value="1"/>
</dbReference>
<evidence type="ECO:0000256" key="10">
    <source>
        <dbReference type="RuleBase" id="RU361143"/>
    </source>
</evidence>
<keyword evidence="5 10" id="KW-0812">Transmembrane</keyword>
<dbReference type="AlphaFoldDB" id="A0A5E8BCL5"/>
<keyword evidence="7 10" id="KW-0256">Endoplasmic reticulum</keyword>
<dbReference type="InterPro" id="IPR007676">
    <property type="entry name" value="Ribophorin_I"/>
</dbReference>
<evidence type="ECO:0000313" key="11">
    <source>
        <dbReference type="EMBL" id="VVT49039.1"/>
    </source>
</evidence>
<reference evidence="11 12" key="1">
    <citation type="submission" date="2019-09" db="EMBL/GenBank/DDBJ databases">
        <authorList>
            <person name="Brejova B."/>
        </authorList>
    </citation>
    <scope>NUCLEOTIDE SEQUENCE [LARGE SCALE GENOMIC DNA]</scope>
</reference>
<evidence type="ECO:0000256" key="6">
    <source>
        <dbReference type="ARBA" id="ARBA00022729"/>
    </source>
</evidence>
<keyword evidence="9 10" id="KW-0472">Membrane</keyword>
<keyword evidence="12" id="KW-1185">Reference proteome</keyword>
<comment type="similarity">
    <text evidence="4 10">Belongs to the OST1 family.</text>
</comment>
<feature type="chain" id="PRO_5023027045" description="Dolichyl-diphosphooligosaccharide--protein glycosyltransferase subunit 1" evidence="10">
    <location>
        <begin position="25"/>
        <end position="486"/>
    </location>
</feature>
<dbReference type="RefSeq" id="XP_031852685.1">
    <property type="nucleotide sequence ID" value="XM_031996794.1"/>
</dbReference>
<evidence type="ECO:0000256" key="3">
    <source>
        <dbReference type="ARBA" id="ARBA00004922"/>
    </source>
</evidence>